<keyword evidence="3" id="KW-0805">Transcription regulation</keyword>
<proteinExistence type="predicted"/>
<dbReference type="Pfam" id="PF13873">
    <property type="entry name" value="Myb_DNA-bind_5"/>
    <property type="match status" value="1"/>
</dbReference>
<evidence type="ECO:0000313" key="8">
    <source>
        <dbReference type="Proteomes" id="UP001378592"/>
    </source>
</evidence>
<evidence type="ECO:0000256" key="5">
    <source>
        <dbReference type="ARBA" id="ARBA00025466"/>
    </source>
</evidence>
<name>A0AAN9VX29_9ORTH</name>
<comment type="subunit">
    <text evidence="1">Self-associates forming complexes of several hundred monomers.</text>
</comment>
<feature type="domain" description="Myb/SANT-like DNA-binding" evidence="6">
    <location>
        <begin position="17"/>
        <end position="62"/>
    </location>
</feature>
<reference evidence="7 8" key="1">
    <citation type="submission" date="2024-03" db="EMBL/GenBank/DDBJ databases">
        <title>The genome assembly and annotation of the cricket Gryllus longicercus Weissman &amp; Gray.</title>
        <authorList>
            <person name="Szrajer S."/>
            <person name="Gray D."/>
            <person name="Ylla G."/>
        </authorList>
    </citation>
    <scope>NUCLEOTIDE SEQUENCE [LARGE SCALE GENOMIC DNA]</scope>
    <source>
        <strain evidence="7">DAG 2021-001</strain>
        <tissue evidence="7">Whole body minus gut</tissue>
    </source>
</reference>
<keyword evidence="8" id="KW-1185">Reference proteome</keyword>
<evidence type="ECO:0000259" key="6">
    <source>
        <dbReference type="Pfam" id="PF13873"/>
    </source>
</evidence>
<comment type="function">
    <text evidence="5">Involved in transvection phenomena (= synapsis-dependent gene expression), where the synaptic pairing of chromosomes carrying genes with which zeste interacts influences the expression of these genes. Zeste binds to DNA and stimulates transcription from a nearby promoter.</text>
</comment>
<protein>
    <recommendedName>
        <fullName evidence="2">Regulatory protein zeste</fullName>
    </recommendedName>
</protein>
<dbReference type="Proteomes" id="UP001378592">
    <property type="component" value="Unassembled WGS sequence"/>
</dbReference>
<evidence type="ECO:0000313" key="7">
    <source>
        <dbReference type="EMBL" id="KAK7870356.1"/>
    </source>
</evidence>
<dbReference type="AlphaFoldDB" id="A0AAN9VX29"/>
<evidence type="ECO:0000256" key="3">
    <source>
        <dbReference type="ARBA" id="ARBA00023015"/>
    </source>
</evidence>
<evidence type="ECO:0000256" key="2">
    <source>
        <dbReference type="ARBA" id="ARBA00016807"/>
    </source>
</evidence>
<dbReference type="EMBL" id="JAZDUA010000059">
    <property type="protein sequence ID" value="KAK7870356.1"/>
    <property type="molecule type" value="Genomic_DNA"/>
</dbReference>
<dbReference type="InterPro" id="IPR028002">
    <property type="entry name" value="Myb_DNA-bind_5"/>
</dbReference>
<gene>
    <name evidence="7" type="ORF">R5R35_000531</name>
</gene>
<organism evidence="7 8">
    <name type="scientific">Gryllus longicercus</name>
    <dbReference type="NCBI Taxonomy" id="2509291"/>
    <lineage>
        <taxon>Eukaryota</taxon>
        <taxon>Metazoa</taxon>
        <taxon>Ecdysozoa</taxon>
        <taxon>Arthropoda</taxon>
        <taxon>Hexapoda</taxon>
        <taxon>Insecta</taxon>
        <taxon>Pterygota</taxon>
        <taxon>Neoptera</taxon>
        <taxon>Polyneoptera</taxon>
        <taxon>Orthoptera</taxon>
        <taxon>Ensifera</taxon>
        <taxon>Gryllidea</taxon>
        <taxon>Grylloidea</taxon>
        <taxon>Gryllidae</taxon>
        <taxon>Gryllinae</taxon>
        <taxon>Gryllus</taxon>
    </lineage>
</organism>
<sequence>MCLVCCEFKTEYSERKRSENWASEEKKLLLELVSQFLLTLSRKENSTSVNKAKAQVWKHLTNNRRP</sequence>
<evidence type="ECO:0000256" key="1">
    <source>
        <dbReference type="ARBA" id="ARBA00011764"/>
    </source>
</evidence>
<accession>A0AAN9VX29</accession>
<keyword evidence="4" id="KW-0804">Transcription</keyword>
<comment type="caution">
    <text evidence="7">The sequence shown here is derived from an EMBL/GenBank/DDBJ whole genome shotgun (WGS) entry which is preliminary data.</text>
</comment>
<evidence type="ECO:0000256" key="4">
    <source>
        <dbReference type="ARBA" id="ARBA00023163"/>
    </source>
</evidence>